<evidence type="ECO:0000313" key="2">
    <source>
        <dbReference type="Proteomes" id="UP000526302"/>
    </source>
</evidence>
<evidence type="ECO:0000313" key="1">
    <source>
        <dbReference type="EMBL" id="NMA44450.1"/>
    </source>
</evidence>
<reference evidence="1 2" key="1">
    <citation type="journal article" date="2020" name="Biotechnol. Biofuels">
        <title>New insights from the biogas microbiome by comprehensive genome-resolved metagenomics of nearly 1600 species originating from multiple anaerobic digesters.</title>
        <authorList>
            <person name="Campanaro S."/>
            <person name="Treu L."/>
            <person name="Rodriguez-R L.M."/>
            <person name="Kovalovszki A."/>
            <person name="Ziels R.M."/>
            <person name="Maus I."/>
            <person name="Zhu X."/>
            <person name="Kougias P.G."/>
            <person name="Basile A."/>
            <person name="Luo G."/>
            <person name="Schluter A."/>
            <person name="Konstantinidis K.T."/>
            <person name="Angelidaki I."/>
        </authorList>
    </citation>
    <scope>NUCLEOTIDE SEQUENCE [LARGE SCALE GENOMIC DNA]</scope>
    <source>
        <strain evidence="1">AS22ysBPME_79</strain>
    </source>
</reference>
<dbReference type="AlphaFoldDB" id="A0A7K4BYW1"/>
<gene>
    <name evidence="1" type="ORF">GX950_01395</name>
</gene>
<dbReference type="EMBL" id="JAAZKV010000011">
    <property type="protein sequence ID" value="NMA44450.1"/>
    <property type="molecule type" value="Genomic_DNA"/>
</dbReference>
<accession>A0A7K4BYW1</accession>
<sequence>MEFIVSVMMVLIIFLFGLMVFQDRTDFNSTKFINWDSDVVATRIARNINNVYLSDENTVVLDYISWVGKNRSVSFTEKAVNVWNEFGYIDAPILAKINNQVIDFNGPIIFEKTKGIVVVRYPDE</sequence>
<name>A0A7K4BYW1_9ARCH</name>
<comment type="caution">
    <text evidence="1">The sequence shown here is derived from an EMBL/GenBank/DDBJ whole genome shotgun (WGS) entry which is preliminary data.</text>
</comment>
<dbReference type="Proteomes" id="UP000526302">
    <property type="component" value="Unassembled WGS sequence"/>
</dbReference>
<organism evidence="1 2">
    <name type="scientific">Candidatus Iainarchaeum sp</name>
    <dbReference type="NCBI Taxonomy" id="3101447"/>
    <lineage>
        <taxon>Archaea</taxon>
        <taxon>Candidatus Iainarchaeota</taxon>
        <taxon>Candidatus Iainarchaeia</taxon>
        <taxon>Candidatus Iainarchaeales</taxon>
        <taxon>Candidatus Iainarchaeaceae</taxon>
        <taxon>Candidatus Iainarchaeum</taxon>
    </lineage>
</organism>
<proteinExistence type="predicted"/>
<protein>
    <submittedName>
        <fullName evidence="1">Uncharacterized protein</fullName>
    </submittedName>
</protein>